<keyword evidence="4" id="KW-1133">Transmembrane helix</keyword>
<dbReference type="RefSeq" id="WP_066323345.1">
    <property type="nucleotide sequence ID" value="NZ_CP015438.1"/>
</dbReference>
<feature type="transmembrane region" description="Helical" evidence="4">
    <location>
        <begin position="44"/>
        <end position="61"/>
    </location>
</feature>
<dbReference type="Proteomes" id="UP000076865">
    <property type="component" value="Chromosome"/>
</dbReference>
<dbReference type="EMBL" id="CP015438">
    <property type="protein sequence ID" value="ANB60979.1"/>
    <property type="molecule type" value="Genomic_DNA"/>
</dbReference>
<dbReference type="PROSITE" id="PS51832">
    <property type="entry name" value="HD_GYP"/>
    <property type="match status" value="1"/>
</dbReference>
<dbReference type="PROSITE" id="PS50885">
    <property type="entry name" value="HAMP"/>
    <property type="match status" value="1"/>
</dbReference>
<feature type="domain" description="HD" evidence="6">
    <location>
        <begin position="326"/>
        <end position="451"/>
    </location>
</feature>
<dbReference type="Gene3D" id="1.10.3210.10">
    <property type="entry name" value="Hypothetical protein af1432"/>
    <property type="match status" value="1"/>
</dbReference>
<accession>A0A160F3P1</accession>
<feature type="transmembrane region" description="Helical" evidence="4">
    <location>
        <begin position="136"/>
        <end position="158"/>
    </location>
</feature>
<dbReference type="Pfam" id="PF13487">
    <property type="entry name" value="HD_5"/>
    <property type="match status" value="1"/>
</dbReference>
<dbReference type="PANTHER" id="PTHR43155">
    <property type="entry name" value="CYCLIC DI-GMP PHOSPHODIESTERASE PA4108-RELATED"/>
    <property type="match status" value="1"/>
</dbReference>
<evidence type="ECO:0000313" key="8">
    <source>
        <dbReference type="EMBL" id="ANB60979.1"/>
    </source>
</evidence>
<dbReference type="SMART" id="SM00471">
    <property type="entry name" value="HDc"/>
    <property type="match status" value="1"/>
</dbReference>
<dbReference type="GO" id="GO:0007165">
    <property type="term" value="P:signal transduction"/>
    <property type="evidence" value="ECO:0007669"/>
    <property type="project" value="InterPro"/>
</dbReference>
<protein>
    <submittedName>
        <fullName evidence="8">HD domain protein</fullName>
    </submittedName>
</protein>
<evidence type="ECO:0000256" key="2">
    <source>
        <dbReference type="ARBA" id="ARBA00022475"/>
    </source>
</evidence>
<evidence type="ECO:0000256" key="3">
    <source>
        <dbReference type="ARBA" id="ARBA00023136"/>
    </source>
</evidence>
<dbReference type="PATRIC" id="fig|294699.3.peg.1228"/>
<keyword evidence="4" id="KW-0812">Transmembrane</keyword>
<evidence type="ECO:0000259" key="7">
    <source>
        <dbReference type="PROSITE" id="PS51832"/>
    </source>
</evidence>
<dbReference type="InterPro" id="IPR037522">
    <property type="entry name" value="HD_GYP_dom"/>
</dbReference>
<comment type="subcellular location">
    <subcellularLocation>
        <location evidence="1">Cell membrane</location>
    </subcellularLocation>
</comment>
<sequence length="503" mass="56960">MWVATYKRTLLYLFRNYIIGSLIAVVGVGSTLMTMTLHVMKSDLYLLLFVQFVSLIIMFALEYRAFRNDISPIRTLFFSPHFSEQQFYFALVQAKRFPLLTVRRIFIPHFLGLSIPAMFITTVLIYQGLLHIPYVYVLYALLGAFLIASLHAVLEFFLTVQAMKPLIREIIEIGRQNGWTEAVGATNAVYVPIKIQLQLSVLFIGTFPIILFVLASQIKTTLSAADFGWVLAVLCMSISFSLFAAHILAKEIESPIQELYKSMKGVQAESFEMICDNIYIDEFSELTNGFNHMIDAILRREEKNKQLLDSFITVMVTALDARDTYTAGHSLRVATYALEIGKRLRLPEEQLQKLYKSAILHDIGKIGIPDAVLLKDGRLTDEEFAWIKKHPVLGENILQQVQPIEEVKDLLPGIRSHHERIDGKGYPDGLKGEQIPLFGRIIAVADAFDAMTSDRPYRKGMSVETAVSILLSGKGTQWDAEMVDHFVAHLQGQHPHIYPERVG</sequence>
<feature type="transmembrane region" description="Helical" evidence="4">
    <location>
        <begin position="227"/>
        <end position="249"/>
    </location>
</feature>
<dbReference type="CDD" id="cd00077">
    <property type="entry name" value="HDc"/>
    <property type="match status" value="1"/>
</dbReference>
<keyword evidence="2" id="KW-1003">Cell membrane</keyword>
<proteinExistence type="predicted"/>
<evidence type="ECO:0000259" key="5">
    <source>
        <dbReference type="PROSITE" id="PS50885"/>
    </source>
</evidence>
<evidence type="ECO:0000256" key="1">
    <source>
        <dbReference type="ARBA" id="ARBA00004236"/>
    </source>
</evidence>
<reference evidence="8 9" key="1">
    <citation type="journal article" date="2006" name="Syst. Appl. Microbiol.">
        <title>Anoxybacillus amylolyticus sp. nov., a thermophilic amylase producing bacterium isolated from Mount Rittmann (Antarctica).</title>
        <authorList>
            <person name="Poli A."/>
            <person name="Esposito E."/>
            <person name="Lama L."/>
            <person name="Orlando P."/>
            <person name="Nicolaus G."/>
            <person name="de Appolonia F."/>
            <person name="Gambacorta A."/>
            <person name="Nicolaus B."/>
        </authorList>
    </citation>
    <scope>NUCLEOTIDE SEQUENCE [LARGE SCALE GENOMIC DNA]</scope>
    <source>
        <strain evidence="8 9">DSM 15939</strain>
    </source>
</reference>
<dbReference type="KEGG" id="aamy:GFC30_1221"/>
<dbReference type="InterPro" id="IPR003660">
    <property type="entry name" value="HAMP_dom"/>
</dbReference>
<dbReference type="Gene3D" id="6.10.340.10">
    <property type="match status" value="1"/>
</dbReference>
<dbReference type="AlphaFoldDB" id="A0A160F3P1"/>
<keyword evidence="3 4" id="KW-0472">Membrane</keyword>
<dbReference type="SMART" id="SM00304">
    <property type="entry name" value="HAMP"/>
    <property type="match status" value="1"/>
</dbReference>
<evidence type="ECO:0000313" key="9">
    <source>
        <dbReference type="Proteomes" id="UP000076865"/>
    </source>
</evidence>
<feature type="transmembrane region" description="Helical" evidence="4">
    <location>
        <begin position="197"/>
        <end position="215"/>
    </location>
</feature>
<dbReference type="SUPFAM" id="SSF109604">
    <property type="entry name" value="HD-domain/PDEase-like"/>
    <property type="match status" value="1"/>
</dbReference>
<feature type="transmembrane region" description="Helical" evidence="4">
    <location>
        <begin position="12"/>
        <end position="32"/>
    </location>
</feature>
<dbReference type="PROSITE" id="PS51831">
    <property type="entry name" value="HD"/>
    <property type="match status" value="1"/>
</dbReference>
<evidence type="ECO:0000256" key="4">
    <source>
        <dbReference type="SAM" id="Phobius"/>
    </source>
</evidence>
<dbReference type="InterPro" id="IPR003607">
    <property type="entry name" value="HD/PDEase_dom"/>
</dbReference>
<name>A0A160F3P1_9BACL</name>
<gene>
    <name evidence="8" type="ORF">GFC30_1221</name>
</gene>
<organism evidence="8 9">
    <name type="scientific">Anoxybacteroides amylolyticum</name>
    <dbReference type="NCBI Taxonomy" id="294699"/>
    <lineage>
        <taxon>Bacteria</taxon>
        <taxon>Bacillati</taxon>
        <taxon>Bacillota</taxon>
        <taxon>Bacilli</taxon>
        <taxon>Bacillales</taxon>
        <taxon>Anoxybacillaceae</taxon>
        <taxon>Anoxybacteroides</taxon>
    </lineage>
</organism>
<feature type="transmembrane region" description="Helical" evidence="4">
    <location>
        <begin position="105"/>
        <end position="130"/>
    </location>
</feature>
<dbReference type="InterPro" id="IPR006674">
    <property type="entry name" value="HD_domain"/>
</dbReference>
<dbReference type="GO" id="GO:0005886">
    <property type="term" value="C:plasma membrane"/>
    <property type="evidence" value="ECO:0007669"/>
    <property type="project" value="UniProtKB-SubCell"/>
</dbReference>
<feature type="domain" description="HAMP" evidence="5">
    <location>
        <begin position="250"/>
        <end position="302"/>
    </location>
</feature>
<evidence type="ECO:0000259" key="6">
    <source>
        <dbReference type="PROSITE" id="PS51831"/>
    </source>
</evidence>
<keyword evidence="9" id="KW-1185">Reference proteome</keyword>
<feature type="domain" description="HD-GYP" evidence="7">
    <location>
        <begin position="304"/>
        <end position="502"/>
    </location>
</feature>